<gene>
    <name evidence="1" type="ORF">GOODEAATRI_000907</name>
</gene>
<evidence type="ECO:0000313" key="2">
    <source>
        <dbReference type="Proteomes" id="UP001476798"/>
    </source>
</evidence>
<name>A0ABV0MNA9_9TELE</name>
<dbReference type="EMBL" id="JAHRIO010010023">
    <property type="protein sequence ID" value="MEQ2160592.1"/>
    <property type="molecule type" value="Genomic_DNA"/>
</dbReference>
<evidence type="ECO:0008006" key="3">
    <source>
        <dbReference type="Google" id="ProtNLM"/>
    </source>
</evidence>
<keyword evidence="2" id="KW-1185">Reference proteome</keyword>
<dbReference type="Proteomes" id="UP001476798">
    <property type="component" value="Unassembled WGS sequence"/>
</dbReference>
<accession>A0ABV0MNA9</accession>
<comment type="caution">
    <text evidence="1">The sequence shown here is derived from an EMBL/GenBank/DDBJ whole genome shotgun (WGS) entry which is preliminary data.</text>
</comment>
<proteinExistence type="predicted"/>
<reference evidence="1 2" key="1">
    <citation type="submission" date="2021-06" db="EMBL/GenBank/DDBJ databases">
        <authorList>
            <person name="Palmer J.M."/>
        </authorList>
    </citation>
    <scope>NUCLEOTIDE SEQUENCE [LARGE SCALE GENOMIC DNA]</scope>
    <source>
        <strain evidence="1 2">GA_2019</strain>
        <tissue evidence="1">Muscle</tissue>
    </source>
</reference>
<organism evidence="1 2">
    <name type="scientific">Goodea atripinnis</name>
    <dbReference type="NCBI Taxonomy" id="208336"/>
    <lineage>
        <taxon>Eukaryota</taxon>
        <taxon>Metazoa</taxon>
        <taxon>Chordata</taxon>
        <taxon>Craniata</taxon>
        <taxon>Vertebrata</taxon>
        <taxon>Euteleostomi</taxon>
        <taxon>Actinopterygii</taxon>
        <taxon>Neopterygii</taxon>
        <taxon>Teleostei</taxon>
        <taxon>Neoteleostei</taxon>
        <taxon>Acanthomorphata</taxon>
        <taxon>Ovalentaria</taxon>
        <taxon>Atherinomorphae</taxon>
        <taxon>Cyprinodontiformes</taxon>
        <taxon>Goodeidae</taxon>
        <taxon>Goodea</taxon>
    </lineage>
</organism>
<protein>
    <recommendedName>
        <fullName evidence="3">Secreted protein</fullName>
    </recommendedName>
</protein>
<evidence type="ECO:0000313" key="1">
    <source>
        <dbReference type="EMBL" id="MEQ2160592.1"/>
    </source>
</evidence>
<sequence>MFGSAFKIPSSLFFCSLWFRGALDAALMIQESYSSLRGAALTYSSLSKILTLSLIASTSASKLLLPCLFLLEDGIPNPRPRAALQPRTERRLGYQRFDGSLIPG</sequence>